<dbReference type="Proteomes" id="UP000000493">
    <property type="component" value="Chromosome"/>
</dbReference>
<accession>A0A7U4E436</accession>
<reference evidence="1 2" key="2">
    <citation type="journal article" date="2012" name="Stand. Genomic Sci.">
        <title>Complete genome sequence of the aquatic bacterium Runella slithyformis type strain (LSU 4(T)).</title>
        <authorList>
            <person name="Copeland A."/>
            <person name="Zhang X."/>
            <person name="Misra M."/>
            <person name="Lapidus A."/>
            <person name="Nolan M."/>
            <person name="Lucas S."/>
            <person name="Deshpande S."/>
            <person name="Cheng J.F."/>
            <person name="Tapia R."/>
            <person name="Goodwin L.A."/>
            <person name="Pitluck S."/>
            <person name="Liolios K."/>
            <person name="Pagani I."/>
            <person name="Ivanova N."/>
            <person name="Mikhailova N."/>
            <person name="Pati A."/>
            <person name="Chen A."/>
            <person name="Palaniappan K."/>
            <person name="Land M."/>
            <person name="Hauser L."/>
            <person name="Pan C."/>
            <person name="Jeffries C.D."/>
            <person name="Detter J.C."/>
            <person name="Brambilla E.M."/>
            <person name="Rohde M."/>
            <person name="Djao O.D."/>
            <person name="Goker M."/>
            <person name="Sikorski J."/>
            <person name="Tindall B.J."/>
            <person name="Woyke T."/>
            <person name="Bristow J."/>
            <person name="Eisen J.A."/>
            <person name="Markowitz V."/>
            <person name="Hugenholtz P."/>
            <person name="Kyrpides N.C."/>
            <person name="Klenk H.P."/>
            <person name="Mavromatis K."/>
        </authorList>
    </citation>
    <scope>NUCLEOTIDE SEQUENCE [LARGE SCALE GENOMIC DNA]</scope>
    <source>
        <strain evidence="2">ATCC 29530 / DSM 19594 / LMG 11500 / NCIMB 11436 / LSU 4</strain>
    </source>
</reference>
<protein>
    <submittedName>
        <fullName evidence="1">Uncharacterized protein</fullName>
    </submittedName>
</protein>
<sequence length="284" mass="34187">MQYEFVKAVNELTNIWHFRDFIPPQILNELIHDVSRNLRYTVGKNPSTAIEYIKLLKNLGEQRLLREHISKDFIQEILEISFSELRHKENLILQYEFIKAVNELTNVWHLRSFAPPQILNELIHDVSRNLRYTVRENPFAFIEYLKLTANLGEQRLLREHISKGFIQEIFEIILYEIRHREDSILRYEFIKVVNKLMSLGYFREFVPPQILDELIYSVNQDLKYITKDNPATVIEYLKFLNNLGKVELILEHFPQLNTIHYKNYQDVSRQLETFINIFFNETRN</sequence>
<gene>
    <name evidence="1" type="ordered locus">Runsl_0638</name>
</gene>
<dbReference type="AlphaFoldDB" id="A0A7U4E436"/>
<keyword evidence="2" id="KW-1185">Reference proteome</keyword>
<dbReference type="EMBL" id="CP002859">
    <property type="protein sequence ID" value="AEI47081.1"/>
    <property type="molecule type" value="Genomic_DNA"/>
</dbReference>
<dbReference type="InterPro" id="IPR016024">
    <property type="entry name" value="ARM-type_fold"/>
</dbReference>
<organism evidence="1 2">
    <name type="scientific">Runella slithyformis (strain ATCC 29530 / DSM 19594 / LMG 11500 / NCIMB 11436 / LSU 4)</name>
    <dbReference type="NCBI Taxonomy" id="761193"/>
    <lineage>
        <taxon>Bacteria</taxon>
        <taxon>Pseudomonadati</taxon>
        <taxon>Bacteroidota</taxon>
        <taxon>Cytophagia</taxon>
        <taxon>Cytophagales</taxon>
        <taxon>Spirosomataceae</taxon>
        <taxon>Runella</taxon>
    </lineage>
</organism>
<dbReference type="KEGG" id="rsi:Runsl_0638"/>
<evidence type="ECO:0000313" key="1">
    <source>
        <dbReference type="EMBL" id="AEI47081.1"/>
    </source>
</evidence>
<dbReference type="SUPFAM" id="SSF48371">
    <property type="entry name" value="ARM repeat"/>
    <property type="match status" value="1"/>
</dbReference>
<proteinExistence type="predicted"/>
<name>A0A7U4E436_RUNSL</name>
<reference evidence="2" key="1">
    <citation type="submission" date="2011-06" db="EMBL/GenBank/DDBJ databases">
        <title>The complete genome of chromosome of Runella slithyformis DSM 19594.</title>
        <authorList>
            <consortium name="US DOE Joint Genome Institute (JGI-PGF)"/>
            <person name="Lucas S."/>
            <person name="Han J."/>
            <person name="Lapidus A."/>
            <person name="Bruce D."/>
            <person name="Goodwin L."/>
            <person name="Pitluck S."/>
            <person name="Peters L."/>
            <person name="Kyrpides N."/>
            <person name="Mavromatis K."/>
            <person name="Ivanova N."/>
            <person name="Ovchinnikova G."/>
            <person name="Zhang X."/>
            <person name="Misra M."/>
            <person name="Detter J.C."/>
            <person name="Tapia R."/>
            <person name="Han C."/>
            <person name="Land M."/>
            <person name="Hauser L."/>
            <person name="Markowitz V."/>
            <person name="Cheng J.-F."/>
            <person name="Hugenholtz P."/>
            <person name="Woyke T."/>
            <person name="Wu D."/>
            <person name="Tindall B."/>
            <person name="Faehrich R."/>
            <person name="Brambilla E."/>
            <person name="Klenk H.-P."/>
            <person name="Eisen J.A."/>
        </authorList>
    </citation>
    <scope>NUCLEOTIDE SEQUENCE [LARGE SCALE GENOMIC DNA]</scope>
    <source>
        <strain evidence="2">ATCC 29530 / DSM 19594 / LMG 11500 / NCIMB 11436 / LSU 4</strain>
    </source>
</reference>
<dbReference type="RefSeq" id="WP_013926405.1">
    <property type="nucleotide sequence ID" value="NC_015703.1"/>
</dbReference>
<evidence type="ECO:0000313" key="2">
    <source>
        <dbReference type="Proteomes" id="UP000000493"/>
    </source>
</evidence>